<proteinExistence type="predicted"/>
<gene>
    <name evidence="1" type="ORF">ABB27_09770</name>
</gene>
<dbReference type="EMBL" id="LDJJ01000031">
    <property type="protein sequence ID" value="KRG67494.1"/>
    <property type="molecule type" value="Genomic_DNA"/>
</dbReference>
<dbReference type="RefSeq" id="WP_057628503.1">
    <property type="nucleotide sequence ID" value="NZ_LDJJ01000031.1"/>
</dbReference>
<name>A0A0R0CET2_9GAMM</name>
<dbReference type="AlphaFoldDB" id="A0A0R0CET2"/>
<protein>
    <recommendedName>
        <fullName evidence="3">DUF1232 domain-containing protein</fullName>
    </recommendedName>
</protein>
<reference evidence="1 2" key="1">
    <citation type="submission" date="2015-05" db="EMBL/GenBank/DDBJ databases">
        <title>Genome sequencing and analysis of members of genus Stenotrophomonas.</title>
        <authorList>
            <person name="Patil P.P."/>
            <person name="Midha S."/>
            <person name="Patil P.B."/>
        </authorList>
    </citation>
    <scope>NUCLEOTIDE SEQUENCE [LARGE SCALE GENOMIC DNA]</scope>
    <source>
        <strain evidence="1 2">DSM 18941</strain>
    </source>
</reference>
<evidence type="ECO:0000313" key="2">
    <source>
        <dbReference type="Proteomes" id="UP000051863"/>
    </source>
</evidence>
<organism evidence="1 2">
    <name type="scientific">Stenotrophomonas terrae</name>
    <dbReference type="NCBI Taxonomy" id="405446"/>
    <lineage>
        <taxon>Bacteria</taxon>
        <taxon>Pseudomonadati</taxon>
        <taxon>Pseudomonadota</taxon>
        <taxon>Gammaproteobacteria</taxon>
        <taxon>Lysobacterales</taxon>
        <taxon>Lysobacteraceae</taxon>
        <taxon>Stenotrophomonas</taxon>
    </lineage>
</organism>
<keyword evidence="2" id="KW-1185">Reference proteome</keyword>
<evidence type="ECO:0008006" key="3">
    <source>
        <dbReference type="Google" id="ProtNLM"/>
    </source>
</evidence>
<sequence>MYAIPDSRLPLPQVLDRFPAGVPHRRNHVNDYLLVPREVDYFNGFLALLGRAQPPLQTDQLATAARNLNDVAAGDTPSPCIQQRIQHAHLLEQLLQDRDWEPSADISRELKLVVAYLHASRQLIPDTVPGVGHLDLAIVIDTAWPKLAAEVANFVDYQRLRHLEAERQGRSDDAIAFNRSSWLELREIEARLHEHQRRVREGSYAPEPFTYFRVH</sequence>
<dbReference type="OrthoDB" id="5958972at2"/>
<dbReference type="PATRIC" id="fig|405446.3.peg.1436"/>
<dbReference type="Proteomes" id="UP000051863">
    <property type="component" value="Unassembled WGS sequence"/>
</dbReference>
<evidence type="ECO:0000313" key="1">
    <source>
        <dbReference type="EMBL" id="KRG67494.1"/>
    </source>
</evidence>
<accession>A0A0R0CET2</accession>
<comment type="caution">
    <text evidence="1">The sequence shown here is derived from an EMBL/GenBank/DDBJ whole genome shotgun (WGS) entry which is preliminary data.</text>
</comment>